<reference evidence="1 2" key="1">
    <citation type="submission" date="2017-12" db="EMBL/GenBank/DDBJ databases">
        <title>Rapid rising of carbapenem-resistant Enterobacteriaceae(CRE) and emergence of colistin resistance genemcr-1 in CRE in the hospital of Henan, China.</title>
        <authorList>
            <person name="Sun Q."/>
            <person name="Zhang R."/>
            <person name="Li Y."/>
            <person name="Shen Y."/>
            <person name="Zhang Y."/>
            <person name="Yang J."/>
            <person name="Shu L."/>
            <person name="Zhou H."/>
            <person name="Wang Y."/>
            <person name="Wang B."/>
            <person name="Shen Z."/>
        </authorList>
    </citation>
    <scope>NUCLEOTIDE SEQUENCE [LARGE SCALE GENOMIC DNA]</scope>
    <source>
        <strain evidence="1 2">3512</strain>
    </source>
</reference>
<protein>
    <submittedName>
        <fullName evidence="1">Uncharacterized protein</fullName>
    </submittedName>
</protein>
<organism evidence="1 2">
    <name type="scientific">Escherichia coli</name>
    <dbReference type="NCBI Taxonomy" id="562"/>
    <lineage>
        <taxon>Bacteria</taxon>
        <taxon>Pseudomonadati</taxon>
        <taxon>Pseudomonadota</taxon>
        <taxon>Gammaproteobacteria</taxon>
        <taxon>Enterobacterales</taxon>
        <taxon>Enterobacteriaceae</taxon>
        <taxon>Escherichia</taxon>
    </lineage>
</organism>
<proteinExistence type="predicted"/>
<dbReference type="EMBL" id="PITP01000010">
    <property type="protein sequence ID" value="PKD89599.1"/>
    <property type="molecule type" value="Genomic_DNA"/>
</dbReference>
<dbReference type="AlphaFoldDB" id="A0AAP8LDF9"/>
<comment type="caution">
    <text evidence="1">The sequence shown here is derived from an EMBL/GenBank/DDBJ whole genome shotgun (WGS) entry which is preliminary data.</text>
</comment>
<evidence type="ECO:0000313" key="2">
    <source>
        <dbReference type="Proteomes" id="UP000233549"/>
    </source>
</evidence>
<gene>
    <name evidence="1" type="ORF">CWS33_12320</name>
</gene>
<accession>A0AAP8LDF9</accession>
<dbReference type="RefSeq" id="WP_096222361.1">
    <property type="nucleotide sequence ID" value="NZ_BGLY01000020.1"/>
</dbReference>
<name>A0AAP8LDF9_ECOLX</name>
<evidence type="ECO:0000313" key="1">
    <source>
        <dbReference type="EMBL" id="PKD89599.1"/>
    </source>
</evidence>
<dbReference type="Proteomes" id="UP000233549">
    <property type="component" value="Unassembled WGS sequence"/>
</dbReference>
<sequence length="149" mass="16501">MAMNKISFAYVTVASPGMIASSQSYTPQMLIRNADPNMSYIVIVTTGMLFSANEPYAVDADILFDGNTVIDPAVTSNNQMQVPLFSEPEDGQKVTLAHLEIHGVEFKKSGVYQVKCNLAEDMVKLSNREFVDSLESFFYVSVNKNEVEN</sequence>